<name>A0A438MAH9_9ACTN</name>
<feature type="domain" description="Methyltransferase" evidence="1">
    <location>
        <begin position="75"/>
        <end position="163"/>
    </location>
</feature>
<dbReference type="AlphaFoldDB" id="A0A438MAH9"/>
<proteinExistence type="predicted"/>
<keyword evidence="3" id="KW-1185">Reference proteome</keyword>
<protein>
    <submittedName>
        <fullName evidence="2">Methyltransferase family protein</fullName>
    </submittedName>
</protein>
<dbReference type="SUPFAM" id="SSF53335">
    <property type="entry name" value="S-adenosyl-L-methionine-dependent methyltransferases"/>
    <property type="match status" value="1"/>
</dbReference>
<organism evidence="2 3">
    <name type="scientific">Nonomuraea polychroma</name>
    <dbReference type="NCBI Taxonomy" id="46176"/>
    <lineage>
        <taxon>Bacteria</taxon>
        <taxon>Bacillati</taxon>
        <taxon>Actinomycetota</taxon>
        <taxon>Actinomycetes</taxon>
        <taxon>Streptosporangiales</taxon>
        <taxon>Streptosporangiaceae</taxon>
        <taxon>Nonomuraea</taxon>
    </lineage>
</organism>
<accession>A0A438MAH9</accession>
<sequence>MRRVKEIVSTTELLRIWAEDLAAWRVPESILSSTVESPWVLPEEVFARRADRYLAEPGGPSYECALEALGRGGSVLDLGAGGGAASLPLASRTTALTAVDSHQPLLDDLVRRATPLGLSPMVICGTWPEAAAKAPKADVVLCHHVIYNVADLEPFIAATTRHARRRVVVEITVRHPLADLNPYWKQFHGLDRPEGPTAEQLIEIVEALGLHVKAERWTRPAMAEYGSFATLVDVARRRLCLPPERRDDVATALLNAGVAEDCPPDLGSSGRELVTLWWPGEA</sequence>
<keyword evidence="2" id="KW-0808">Transferase</keyword>
<dbReference type="InterPro" id="IPR029063">
    <property type="entry name" value="SAM-dependent_MTases_sf"/>
</dbReference>
<gene>
    <name evidence="2" type="ORF">EDD27_5320</name>
</gene>
<evidence type="ECO:0000313" key="2">
    <source>
        <dbReference type="EMBL" id="RVX42677.1"/>
    </source>
</evidence>
<dbReference type="GO" id="GO:0032259">
    <property type="term" value="P:methylation"/>
    <property type="evidence" value="ECO:0007669"/>
    <property type="project" value="UniProtKB-KW"/>
</dbReference>
<dbReference type="OrthoDB" id="5242847at2"/>
<dbReference type="RefSeq" id="WP_127934730.1">
    <property type="nucleotide sequence ID" value="NZ_SAUN01000001.1"/>
</dbReference>
<reference evidence="2 3" key="1">
    <citation type="submission" date="2019-01" db="EMBL/GenBank/DDBJ databases">
        <title>Sequencing the genomes of 1000 actinobacteria strains.</title>
        <authorList>
            <person name="Klenk H.-P."/>
        </authorList>
    </citation>
    <scope>NUCLEOTIDE SEQUENCE [LARGE SCALE GENOMIC DNA]</scope>
    <source>
        <strain evidence="2 3">DSM 43925</strain>
    </source>
</reference>
<comment type="caution">
    <text evidence="2">The sequence shown here is derived from an EMBL/GenBank/DDBJ whole genome shotgun (WGS) entry which is preliminary data.</text>
</comment>
<dbReference type="Pfam" id="PF13649">
    <property type="entry name" value="Methyltransf_25"/>
    <property type="match status" value="1"/>
</dbReference>
<dbReference type="Gene3D" id="3.40.50.150">
    <property type="entry name" value="Vaccinia Virus protein VP39"/>
    <property type="match status" value="1"/>
</dbReference>
<evidence type="ECO:0000259" key="1">
    <source>
        <dbReference type="Pfam" id="PF13649"/>
    </source>
</evidence>
<keyword evidence="2" id="KW-0489">Methyltransferase</keyword>
<dbReference type="EMBL" id="SAUN01000001">
    <property type="protein sequence ID" value="RVX42677.1"/>
    <property type="molecule type" value="Genomic_DNA"/>
</dbReference>
<evidence type="ECO:0000313" key="3">
    <source>
        <dbReference type="Proteomes" id="UP000284824"/>
    </source>
</evidence>
<dbReference type="GO" id="GO:0008168">
    <property type="term" value="F:methyltransferase activity"/>
    <property type="evidence" value="ECO:0007669"/>
    <property type="project" value="UniProtKB-KW"/>
</dbReference>
<dbReference type="InterPro" id="IPR041698">
    <property type="entry name" value="Methyltransf_25"/>
</dbReference>
<dbReference type="Proteomes" id="UP000284824">
    <property type="component" value="Unassembled WGS sequence"/>
</dbReference>